<dbReference type="UniPathway" id="UPA00262">
    <property type="reaction ID" value="UER00222"/>
</dbReference>
<dbReference type="InterPro" id="IPR028161">
    <property type="entry name" value="Met8-like"/>
</dbReference>
<dbReference type="NCBIfam" id="TIGR01470">
    <property type="entry name" value="cysG_Nterm"/>
    <property type="match status" value="1"/>
</dbReference>
<dbReference type="InterPro" id="IPR014777">
    <property type="entry name" value="4pyrrole_Mease_sub1"/>
</dbReference>
<protein>
    <recommendedName>
        <fullName evidence="2">precorrin-2 dehydrogenase</fullName>
        <ecNumber evidence="2">1.3.1.76</ecNumber>
    </recommendedName>
</protein>
<evidence type="ECO:0000256" key="5">
    <source>
        <dbReference type="ARBA" id="ARBA00023244"/>
    </source>
</evidence>
<feature type="domain" description="Siroheme synthase central" evidence="8">
    <location>
        <begin position="124"/>
        <end position="148"/>
    </location>
</feature>
<keyword evidence="5" id="KW-0627">Porphyrin biosynthesis</keyword>
<dbReference type="Gene3D" id="3.40.50.720">
    <property type="entry name" value="NAD(P)-binding Rossmann-like Domain"/>
    <property type="match status" value="1"/>
</dbReference>
<dbReference type="PANTHER" id="PTHR35330">
    <property type="entry name" value="SIROHEME BIOSYNTHESIS PROTEIN MET8"/>
    <property type="match status" value="1"/>
</dbReference>
<dbReference type="PANTHER" id="PTHR35330:SF1">
    <property type="entry name" value="SIROHEME BIOSYNTHESIS PROTEIN MET8"/>
    <property type="match status" value="1"/>
</dbReference>
<dbReference type="SUPFAM" id="SSF51735">
    <property type="entry name" value="NAD(P)-binding Rossmann-fold domains"/>
    <property type="match status" value="1"/>
</dbReference>
<dbReference type="Pfam" id="PF14824">
    <property type="entry name" value="Sirohm_synth_M"/>
    <property type="match status" value="1"/>
</dbReference>
<dbReference type="SUPFAM" id="SSF75615">
    <property type="entry name" value="Siroheme synthase middle domains-like"/>
    <property type="match status" value="1"/>
</dbReference>
<dbReference type="Pfam" id="PF10414">
    <property type="entry name" value="CysG_dimeriser"/>
    <property type="match status" value="1"/>
</dbReference>
<dbReference type="InterPro" id="IPR028281">
    <property type="entry name" value="Sirohaem_synthase_central"/>
</dbReference>
<evidence type="ECO:0000256" key="3">
    <source>
        <dbReference type="ARBA" id="ARBA00023002"/>
    </source>
</evidence>
<dbReference type="Gene3D" id="3.40.1010.10">
    <property type="entry name" value="Cobalt-precorrin-4 Transmethylase, Domain 1"/>
    <property type="match status" value="1"/>
</dbReference>
<keyword evidence="4" id="KW-0520">NAD</keyword>
<evidence type="ECO:0000256" key="2">
    <source>
        <dbReference type="ARBA" id="ARBA00012400"/>
    </source>
</evidence>
<dbReference type="GO" id="GO:0043115">
    <property type="term" value="F:precorrin-2 dehydrogenase activity"/>
    <property type="evidence" value="ECO:0007669"/>
    <property type="project" value="UniProtKB-EC"/>
</dbReference>
<feature type="domain" description="Sirohaem synthase dimerisation" evidence="7">
    <location>
        <begin position="154"/>
        <end position="210"/>
    </location>
</feature>
<dbReference type="InterPro" id="IPR037115">
    <property type="entry name" value="Sirohaem_synt_dimer_dom_sf"/>
</dbReference>
<dbReference type="GO" id="GO:0008168">
    <property type="term" value="F:methyltransferase activity"/>
    <property type="evidence" value="ECO:0007669"/>
    <property type="project" value="InterPro"/>
</dbReference>
<keyword evidence="3" id="KW-0560">Oxidoreductase</keyword>
<dbReference type="GO" id="GO:0004325">
    <property type="term" value="F:ferrochelatase activity"/>
    <property type="evidence" value="ECO:0007669"/>
    <property type="project" value="InterPro"/>
</dbReference>
<organism evidence="9">
    <name type="scientific">OCS116 cluster bacterium</name>
    <dbReference type="NCBI Taxonomy" id="2030921"/>
    <lineage>
        <taxon>Bacteria</taxon>
        <taxon>Pseudomonadati</taxon>
        <taxon>Pseudomonadota</taxon>
        <taxon>Alphaproteobacteria</taxon>
        <taxon>OCS116 cluster</taxon>
    </lineage>
</organism>
<dbReference type="EMBL" id="NVUS01000010">
    <property type="protein sequence ID" value="PCJ00716.1"/>
    <property type="molecule type" value="Genomic_DNA"/>
</dbReference>
<reference evidence="9" key="2">
    <citation type="journal article" date="2018" name="ISME J.">
        <title>A dynamic microbial community with high functional redundancy inhabits the cold, oxic subseafloor aquifer.</title>
        <authorList>
            <person name="Tully B.J."/>
            <person name="Wheat C.G."/>
            <person name="Glazer B.T."/>
            <person name="Huber J.A."/>
        </authorList>
    </citation>
    <scope>NUCLEOTIDE SEQUENCE</scope>
    <source>
        <strain evidence="9">NORP83</strain>
    </source>
</reference>
<dbReference type="EC" id="1.3.1.76" evidence="2"/>
<evidence type="ECO:0000259" key="7">
    <source>
        <dbReference type="Pfam" id="PF10414"/>
    </source>
</evidence>
<sequence>MRYLPISLKTENTQIVLIGNGEAALNKLRLLVKTAAQIQLFAPSPSLELATFLIQQSESKINHLTHPFSSGDLNDVAAVFSCADDADENIRIANWAAQQNIPFNSPDNPDICTFFVPSIVDRAPVTIAISTEGAAPVLAKQIRAHLEHYLPQNTGKLASFAQSLRGKVQDKLSNMNDKRHFWENFFNGTIADQFLAGNVEQADQLVDNALDNPAPSQGKLYVIHAADPDMLSIKAARILQLADHIYQLEGTLVDIEEFTNLSRRDAQFTKISSNPNKPEDGEIIMQIAKQVRCNKMIVVIGDTSSYKRIQKISNHLLGKDIRIEQLHSALKSTESVDQFSQAQF</sequence>
<comment type="pathway">
    <text evidence="1">Porphyrin-containing compound metabolism; siroheme biosynthesis; sirohydrochlorin from precorrin-2: step 1/1.</text>
</comment>
<dbReference type="Gene3D" id="3.30.160.110">
    <property type="entry name" value="Siroheme synthase, domain 2"/>
    <property type="match status" value="1"/>
</dbReference>
<evidence type="ECO:0000256" key="6">
    <source>
        <dbReference type="ARBA" id="ARBA00047561"/>
    </source>
</evidence>
<evidence type="ECO:0000313" key="9">
    <source>
        <dbReference type="EMBL" id="PCJ00716.1"/>
    </source>
</evidence>
<dbReference type="InterPro" id="IPR006367">
    <property type="entry name" value="Sirohaem_synthase_N"/>
</dbReference>
<evidence type="ECO:0000259" key="8">
    <source>
        <dbReference type="Pfam" id="PF14824"/>
    </source>
</evidence>
<proteinExistence type="predicted"/>
<reference key="1">
    <citation type="submission" date="2017-08" db="EMBL/GenBank/DDBJ databases">
        <title>A dynamic microbial community with high functional redundancy inhabits the cold, oxic subseafloor aquifer.</title>
        <authorList>
            <person name="Tully B.J."/>
            <person name="Wheat C.G."/>
            <person name="Glazer B.T."/>
            <person name="Huber J.A."/>
        </authorList>
    </citation>
    <scope>NUCLEOTIDE SEQUENCE [LARGE SCALE GENOMIC DNA]</scope>
</reference>
<accession>A0A2A4Z2D3</accession>
<dbReference type="AlphaFoldDB" id="A0A2A4Z2D3"/>
<dbReference type="InterPro" id="IPR019478">
    <property type="entry name" value="Sirohaem_synthase_dimer_dom"/>
</dbReference>
<evidence type="ECO:0000256" key="4">
    <source>
        <dbReference type="ARBA" id="ARBA00023027"/>
    </source>
</evidence>
<dbReference type="Gene3D" id="1.10.8.210">
    <property type="entry name" value="Sirohaem synthase, dimerisation domain"/>
    <property type="match status" value="1"/>
</dbReference>
<name>A0A2A4Z2D3_9PROT</name>
<dbReference type="GO" id="GO:0019354">
    <property type="term" value="P:siroheme biosynthetic process"/>
    <property type="evidence" value="ECO:0007669"/>
    <property type="project" value="UniProtKB-UniPathway"/>
</dbReference>
<comment type="caution">
    <text evidence="9">The sequence shown here is derived from an EMBL/GenBank/DDBJ whole genome shotgun (WGS) entry which is preliminary data.</text>
</comment>
<dbReference type="InterPro" id="IPR036291">
    <property type="entry name" value="NAD(P)-bd_dom_sf"/>
</dbReference>
<gene>
    <name evidence="9" type="ORF">COB13_08880</name>
</gene>
<dbReference type="Pfam" id="PF13241">
    <property type="entry name" value="NAD_binding_7"/>
    <property type="match status" value="1"/>
</dbReference>
<evidence type="ECO:0000256" key="1">
    <source>
        <dbReference type="ARBA" id="ARBA00005010"/>
    </source>
</evidence>
<comment type="catalytic activity">
    <reaction evidence="6">
        <text>precorrin-2 + NAD(+) = sirohydrochlorin + NADH + 2 H(+)</text>
        <dbReference type="Rhea" id="RHEA:15613"/>
        <dbReference type="ChEBI" id="CHEBI:15378"/>
        <dbReference type="ChEBI" id="CHEBI:57540"/>
        <dbReference type="ChEBI" id="CHEBI:57945"/>
        <dbReference type="ChEBI" id="CHEBI:58351"/>
        <dbReference type="ChEBI" id="CHEBI:58827"/>
        <dbReference type="EC" id="1.3.1.76"/>
    </reaction>
</comment>